<sequence>MCDSWIRVDSNMCVYENSCLYTNFNLASSIFDCDFDRKTISSVSIIKKGDESIDINIVFGDGSCCKDGDNIVDVVNSVMSTEVNSVLCVKTNDCNLMKMNLTSSIFNSIFRCKTIISVDLFKNYNNSVNFDIAYQPNGPIMKCKPVDSRMCVKNSASNILRFNLASSVFDNVFDLKPILCSEVVKKRDGSIDVNITFQSCTITKQHFPSNPAYNGLINNPIYNSIYYNNAYTESITS</sequence>
<protein>
    <submittedName>
        <fullName evidence="1">Uncharacterized protein</fullName>
    </submittedName>
</protein>
<organism evidence="1">
    <name type="scientific">viral metagenome</name>
    <dbReference type="NCBI Taxonomy" id="1070528"/>
    <lineage>
        <taxon>unclassified sequences</taxon>
        <taxon>metagenomes</taxon>
        <taxon>organismal metagenomes</taxon>
    </lineage>
</organism>
<reference evidence="1" key="1">
    <citation type="journal article" date="2020" name="Nature">
        <title>Giant virus diversity and host interactions through global metagenomics.</title>
        <authorList>
            <person name="Schulz F."/>
            <person name="Roux S."/>
            <person name="Paez-Espino D."/>
            <person name="Jungbluth S."/>
            <person name="Walsh D.A."/>
            <person name="Denef V.J."/>
            <person name="McMahon K.D."/>
            <person name="Konstantinidis K.T."/>
            <person name="Eloe-Fadrosh E.A."/>
            <person name="Kyrpides N.C."/>
            <person name="Woyke T."/>
        </authorList>
    </citation>
    <scope>NUCLEOTIDE SEQUENCE</scope>
    <source>
        <strain evidence="1">GVMAG-M-3300020192-26</strain>
    </source>
</reference>
<proteinExistence type="predicted"/>
<accession>A0A6C0C8S2</accession>
<name>A0A6C0C8S2_9ZZZZ</name>
<dbReference type="EMBL" id="MN739352">
    <property type="protein sequence ID" value="QHS99893.1"/>
    <property type="molecule type" value="Genomic_DNA"/>
</dbReference>
<dbReference type="AlphaFoldDB" id="A0A6C0C8S2"/>
<evidence type="ECO:0000313" key="1">
    <source>
        <dbReference type="EMBL" id="QHS99893.1"/>
    </source>
</evidence>